<dbReference type="Proteomes" id="UP000070433">
    <property type="component" value="Chromosome"/>
</dbReference>
<keyword evidence="4" id="KW-0029">Amino-acid transport</keyword>
<dbReference type="AlphaFoldDB" id="A0A140HLE5"/>
<sequence>MAGSLLASFALGAAAQGNAPIKVGSVLSVTGPAAFLGEPELKTLQLQVERLNAAGGVLGRKIEFIHYDDGGEAGKANAFAKRLLESDKVDIILGASTTGATMAMAPLVEKAGVPLISLAGGVVIVEPVKKWLFKTPHSDRMAVEKVFTDMKARNLTKIGLLSETSGFGQSGRKEAQAVASKYGIELVADETYGPKDSDITAQLTKIKNTAGVQAVFVFGLGQGPAVAAKNIAQLGIKLPHYQSHGVASDEFIKLAGTAAEGVRLPSPALLIANTLPANDPQKGPVSTYYKAYKDKYKEEPSTFGGYAQDALALAMDAIKRAGSTDGEKVRAALEQTKGFVGVTGVFNMSATDHMGLDLSAFRLLEIKGGEWVTVK</sequence>
<dbReference type="RefSeq" id="WP_227820413.1">
    <property type="nucleotide sequence ID" value="NZ_CP010951.1"/>
</dbReference>
<protein>
    <submittedName>
        <fullName evidence="6">ABC transporter substrate-binding protein</fullName>
    </submittedName>
</protein>
<evidence type="ECO:0000256" key="2">
    <source>
        <dbReference type="ARBA" id="ARBA00022448"/>
    </source>
</evidence>
<comment type="similarity">
    <text evidence="1">Belongs to the leucine-binding protein family.</text>
</comment>
<dbReference type="CDD" id="cd06333">
    <property type="entry name" value="PBP1_ABC_RPA1789-like"/>
    <property type="match status" value="1"/>
</dbReference>
<dbReference type="PATRIC" id="fig|94132.3.peg.4617"/>
<name>A0A140HLE5_9BURK</name>
<dbReference type="PRINTS" id="PR00337">
    <property type="entry name" value="LEUILEVALBP"/>
</dbReference>
<keyword evidence="7" id="KW-1185">Reference proteome</keyword>
<dbReference type="EMBL" id="CP010951">
    <property type="protein sequence ID" value="AMO25678.1"/>
    <property type="molecule type" value="Genomic_DNA"/>
</dbReference>
<dbReference type="Pfam" id="PF13458">
    <property type="entry name" value="Peripla_BP_6"/>
    <property type="match status" value="1"/>
</dbReference>
<proteinExistence type="inferred from homology"/>
<evidence type="ECO:0000256" key="3">
    <source>
        <dbReference type="ARBA" id="ARBA00022729"/>
    </source>
</evidence>
<dbReference type="InterPro" id="IPR051010">
    <property type="entry name" value="BCAA_transport"/>
</dbReference>
<reference evidence="6 7" key="1">
    <citation type="journal article" date="2014" name="Int. J. Syst. Evol. Microbiol.">
        <title>Ramlibacter solisilvae sp. nov., isolated from forest soil, and emended description of the genus Ramlibacter.</title>
        <authorList>
            <person name="Lee H.J."/>
            <person name="Lee S.H."/>
            <person name="Lee S.S."/>
            <person name="Lee J.S."/>
            <person name="Kim Y."/>
            <person name="Kim S.C."/>
            <person name="Jeon C.O."/>
        </authorList>
    </citation>
    <scope>NUCLEOTIDE SEQUENCE [LARGE SCALE GENOMIC DNA]</scope>
    <source>
        <strain evidence="6 7">5-10</strain>
    </source>
</reference>
<evidence type="ECO:0000259" key="5">
    <source>
        <dbReference type="Pfam" id="PF13458"/>
    </source>
</evidence>
<evidence type="ECO:0000313" key="6">
    <source>
        <dbReference type="EMBL" id="AMO25678.1"/>
    </source>
</evidence>
<keyword evidence="2" id="KW-0813">Transport</keyword>
<dbReference type="PANTHER" id="PTHR30483">
    <property type="entry name" value="LEUCINE-SPECIFIC-BINDING PROTEIN"/>
    <property type="match status" value="1"/>
</dbReference>
<dbReference type="SUPFAM" id="SSF53822">
    <property type="entry name" value="Periplasmic binding protein-like I"/>
    <property type="match status" value="1"/>
</dbReference>
<dbReference type="PANTHER" id="PTHR30483:SF38">
    <property type="entry name" value="BLR7848 PROTEIN"/>
    <property type="match status" value="1"/>
</dbReference>
<accession>A0A140HLE5</accession>
<dbReference type="InterPro" id="IPR028082">
    <property type="entry name" value="Peripla_BP_I"/>
</dbReference>
<organism evidence="6 7">
    <name type="scientific">Ramlibacter tataouinensis</name>
    <dbReference type="NCBI Taxonomy" id="94132"/>
    <lineage>
        <taxon>Bacteria</taxon>
        <taxon>Pseudomonadati</taxon>
        <taxon>Pseudomonadota</taxon>
        <taxon>Betaproteobacteria</taxon>
        <taxon>Burkholderiales</taxon>
        <taxon>Comamonadaceae</taxon>
        <taxon>Ramlibacter</taxon>
    </lineage>
</organism>
<evidence type="ECO:0000256" key="4">
    <source>
        <dbReference type="ARBA" id="ARBA00022970"/>
    </source>
</evidence>
<gene>
    <name evidence="6" type="ORF">UC35_22660</name>
</gene>
<keyword evidence="3" id="KW-0732">Signal</keyword>
<feature type="domain" description="Leucine-binding protein" evidence="5">
    <location>
        <begin position="20"/>
        <end position="355"/>
    </location>
</feature>
<dbReference type="InterPro" id="IPR028081">
    <property type="entry name" value="Leu-bd"/>
</dbReference>
<evidence type="ECO:0000313" key="7">
    <source>
        <dbReference type="Proteomes" id="UP000070433"/>
    </source>
</evidence>
<dbReference type="GO" id="GO:0006865">
    <property type="term" value="P:amino acid transport"/>
    <property type="evidence" value="ECO:0007669"/>
    <property type="project" value="UniProtKB-KW"/>
</dbReference>
<dbReference type="Gene3D" id="3.40.50.2300">
    <property type="match status" value="2"/>
</dbReference>
<dbReference type="InterPro" id="IPR000709">
    <property type="entry name" value="Leu_Ile_Val-bd"/>
</dbReference>
<evidence type="ECO:0000256" key="1">
    <source>
        <dbReference type="ARBA" id="ARBA00010062"/>
    </source>
</evidence>